<dbReference type="InterPro" id="IPR056167">
    <property type="entry name" value="A-sol_ELP1"/>
</dbReference>
<dbReference type="SUPFAM" id="SSF82171">
    <property type="entry name" value="DPP6 N-terminal domain-like"/>
    <property type="match status" value="1"/>
</dbReference>
<dbReference type="Gene3D" id="1.25.40.470">
    <property type="match status" value="1"/>
</dbReference>
<comment type="caution">
    <text evidence="12">The sequence shown here is derived from an EMBL/GenBank/DDBJ whole genome shotgun (WGS) entry which is preliminary data.</text>
</comment>
<protein>
    <recommendedName>
        <fullName evidence="14">Elongator complex protein 1</fullName>
    </recommendedName>
</protein>
<comment type="pathway">
    <text evidence="2">tRNA modification; 5-methoxycarbonylmethyl-2-thiouridine-tRNA biosynthesis.</text>
</comment>
<evidence type="ECO:0000259" key="10">
    <source>
        <dbReference type="Pfam" id="PF23925"/>
    </source>
</evidence>
<gene>
    <name evidence="12" type="ORF">OTU49_013338</name>
</gene>
<evidence type="ECO:0000259" key="8">
    <source>
        <dbReference type="Pfam" id="PF23797"/>
    </source>
</evidence>
<keyword evidence="4" id="KW-0963">Cytoplasm</keyword>
<dbReference type="GO" id="GO:0033588">
    <property type="term" value="C:elongator holoenzyme complex"/>
    <property type="evidence" value="ECO:0007669"/>
    <property type="project" value="InterPro"/>
</dbReference>
<evidence type="ECO:0000256" key="2">
    <source>
        <dbReference type="ARBA" id="ARBA00005043"/>
    </source>
</evidence>
<feature type="compositionally biased region" description="Basic residues" evidence="6">
    <location>
        <begin position="1116"/>
        <end position="1126"/>
    </location>
</feature>
<dbReference type="InterPro" id="IPR056166">
    <property type="entry name" value="TPR_ELP1"/>
</dbReference>
<evidence type="ECO:0000256" key="5">
    <source>
        <dbReference type="ARBA" id="ARBA00022694"/>
    </source>
</evidence>
<feature type="domain" description="ELP1 N-terminal second beta-propeller" evidence="8">
    <location>
        <begin position="287"/>
        <end position="617"/>
    </location>
</feature>
<comment type="similarity">
    <text evidence="3">Belongs to the ELP1/IKA1 family.</text>
</comment>
<evidence type="ECO:0000259" key="7">
    <source>
        <dbReference type="Pfam" id="PF04762"/>
    </source>
</evidence>
<organism evidence="12 13">
    <name type="scientific">Cherax quadricarinatus</name>
    <name type="common">Australian red claw crayfish</name>
    <dbReference type="NCBI Taxonomy" id="27406"/>
    <lineage>
        <taxon>Eukaryota</taxon>
        <taxon>Metazoa</taxon>
        <taxon>Ecdysozoa</taxon>
        <taxon>Arthropoda</taxon>
        <taxon>Crustacea</taxon>
        <taxon>Multicrustacea</taxon>
        <taxon>Malacostraca</taxon>
        <taxon>Eumalacostraca</taxon>
        <taxon>Eucarida</taxon>
        <taxon>Decapoda</taxon>
        <taxon>Pleocyemata</taxon>
        <taxon>Astacidea</taxon>
        <taxon>Parastacoidea</taxon>
        <taxon>Parastacidae</taxon>
        <taxon>Cherax</taxon>
    </lineage>
</organism>
<dbReference type="InterPro" id="IPR056169">
    <property type="entry name" value="HB_ELP1"/>
</dbReference>
<dbReference type="InterPro" id="IPR056164">
    <property type="entry name" value="Beta-prop_ELP1_1st"/>
</dbReference>
<dbReference type="Pfam" id="PF04762">
    <property type="entry name" value="Beta-prop_ELP1_1st"/>
    <property type="match status" value="1"/>
</dbReference>
<feature type="domain" description="ELP1 alpha-solenoid" evidence="10">
    <location>
        <begin position="641"/>
        <end position="844"/>
    </location>
</feature>
<evidence type="ECO:0000256" key="3">
    <source>
        <dbReference type="ARBA" id="ARBA00006086"/>
    </source>
</evidence>
<evidence type="ECO:0000259" key="9">
    <source>
        <dbReference type="Pfam" id="PF23878"/>
    </source>
</evidence>
<evidence type="ECO:0000256" key="4">
    <source>
        <dbReference type="ARBA" id="ARBA00022490"/>
    </source>
</evidence>
<dbReference type="GO" id="GO:0002926">
    <property type="term" value="P:tRNA wobble base 5-methoxycarbonylmethyl-2-thiouridinylation"/>
    <property type="evidence" value="ECO:0007669"/>
    <property type="project" value="TreeGrafter"/>
</dbReference>
<dbReference type="GO" id="GO:0005829">
    <property type="term" value="C:cytosol"/>
    <property type="evidence" value="ECO:0007669"/>
    <property type="project" value="TreeGrafter"/>
</dbReference>
<dbReference type="Pfam" id="PF23925">
    <property type="entry name" value="A-sol_ELP1"/>
    <property type="match status" value="1"/>
</dbReference>
<feature type="domain" description="ELP1 first N-terminal beta-propeller" evidence="7">
    <location>
        <begin position="1"/>
        <end position="247"/>
    </location>
</feature>
<feature type="compositionally biased region" description="Polar residues" evidence="6">
    <location>
        <begin position="1100"/>
        <end position="1115"/>
    </location>
</feature>
<feature type="non-terminal residue" evidence="12">
    <location>
        <position position="1"/>
    </location>
</feature>
<evidence type="ECO:0008006" key="14">
    <source>
        <dbReference type="Google" id="ProtNLM"/>
    </source>
</evidence>
<name>A0AAW0VSY2_CHEQU</name>
<feature type="region of interest" description="Disordered" evidence="6">
    <location>
        <begin position="1100"/>
        <end position="1130"/>
    </location>
</feature>
<dbReference type="AlphaFoldDB" id="A0AAW0VSY2"/>
<proteinExistence type="inferred from homology"/>
<dbReference type="PANTHER" id="PTHR12747">
    <property type="entry name" value="ELONGATOR COMPLEX PROTEIN 1"/>
    <property type="match status" value="1"/>
</dbReference>
<comment type="subcellular location">
    <subcellularLocation>
        <location evidence="1">Cytoplasm</location>
    </subcellularLocation>
</comment>
<dbReference type="PIRSF" id="PIRSF017233">
    <property type="entry name" value="IKAP"/>
    <property type="match status" value="1"/>
</dbReference>
<feature type="domain" description="ELP1 three-helical bundle" evidence="11">
    <location>
        <begin position="1022"/>
        <end position="1197"/>
    </location>
</feature>
<accession>A0AAW0VSY2</accession>
<evidence type="ECO:0000256" key="1">
    <source>
        <dbReference type="ARBA" id="ARBA00004496"/>
    </source>
</evidence>
<keyword evidence="13" id="KW-1185">Reference proteome</keyword>
<reference evidence="12 13" key="1">
    <citation type="journal article" date="2024" name="BMC Genomics">
        <title>Genome assembly of redclaw crayfish (Cherax quadricarinatus) provides insights into its immune adaptation and hypoxia tolerance.</title>
        <authorList>
            <person name="Liu Z."/>
            <person name="Zheng J."/>
            <person name="Li H."/>
            <person name="Fang K."/>
            <person name="Wang S."/>
            <person name="He J."/>
            <person name="Zhou D."/>
            <person name="Weng S."/>
            <person name="Chi M."/>
            <person name="Gu Z."/>
            <person name="He J."/>
            <person name="Li F."/>
            <person name="Wang M."/>
        </authorList>
    </citation>
    <scope>NUCLEOTIDE SEQUENCE [LARGE SCALE GENOMIC DNA]</scope>
    <source>
        <strain evidence="12">ZL_2023a</strain>
    </source>
</reference>
<evidence type="ECO:0000313" key="12">
    <source>
        <dbReference type="EMBL" id="KAK8720418.1"/>
    </source>
</evidence>
<dbReference type="GO" id="GO:0000049">
    <property type="term" value="F:tRNA binding"/>
    <property type="evidence" value="ECO:0007669"/>
    <property type="project" value="TreeGrafter"/>
</dbReference>
<dbReference type="Pfam" id="PF23936">
    <property type="entry name" value="HB_ELP1"/>
    <property type="match status" value="1"/>
</dbReference>
<sequence length="1266" mass="142809">VEVVGTVSAGLEAACWSPDQELLILVTSESIVVVMTADFDPIAEFPLNQDDFGENKFINLGWGKKETQFHGTEGKGAAKVMKPAVKEVPDWDDRKPWISWRGDGQLFVVSHVAQDTQSRRLRIINREGILQYTSEEVDGLEQALSWKPSGSLIASSRRLPNKHEVIFFEKNGLKHGEFNLPFKSNEMLVKEVSWNQDSSVLLVWLKPLTKNEGDPKDIVQLWTTGNYHWYLKQELKFAEGINYLCWDCTAPFLLHLLTPSHLHLYSWVVTNNISRGFGSVDLAQVAVIDGTKLLMTPFRQSIVPPPMSAYEVTFTEQISAVMFAPPIVKTCEASPDSSVCVEDSGFLEAFDPPGCNSNSLCVLHGSETLTFLTQAHANDILDDHGCNVKITGAGGNGVTVKVNVHRVIAQHKVEWDPEKTPKCQEISQLCNWVWAAKNTLLACYKTEEVCYVVMVDIQSIGSEAGRVTVKAVLPVEESVVSISPSPDGTIAALQCVSGALLELNFQTQAIEPYTESGEEVRFPSVCQQVSLCPVDDGSQVIPIGLTSRNRLYWGNNQLLANCTSYHIHTDHLLTTTTKHMLLIIPLKHSTFSKLFTGNAEDSSTVGSRKVERGSRIVTAVPQDTRVILQMPRGNLEVVSPRPLTVHILKVLLNEHKYYQALEIMRVQRIDLNLMFDHNPAEFLAHATHFVQDVDNPQWIDVFLASLSETDVTDIIYSFNYSYRQNEGSKTQELSSKIDVVCNAVREAMIALDEEKFLLPILTSYIKMTSCQMEVALKKIQNMREQTDKKFKVSAEEGLKHLLYIADVNELYDVALGTYDFDLVMMVAEKSQKDPKEYLPFLNDLKVLEENYRKFKINVYLRRFQKALECLRGTDNHKQECLDLIVSENLYKEALQIFSSSTDMNKAVCEIYGIYLMSKQHYNEAAIMYTRAHKLDEALHAYQQAGNWKMVLVVGAQLNFSKEEMNVLCYSLVESLKNRNIPRDAAWIYEEYLQNEEEALDCLVKGNQWVDALRVAYKYNRPDLVDTHIKPGALEQCESYLEEIINLTKMFRQYHSRLIVVRENKEKQHLDFLEGNTEGHLDSDLYSDTSTVTGITYSRSPVTGSRASISTSGRTYRSTKNKKKLERKKFSTKEGGAHEDLGLVTALHTVFVTADCMASTLSDLCTILITFGMDEKAMHLQTYLSKLLREMDRKKTEIWPSSALASDDEPEFGPQLTTDGVVNQIKGGGSGVSFVVERMRALEPHLRHPPQVTRPSSWGLHMLRGNR</sequence>
<keyword evidence="5" id="KW-0819">tRNA processing</keyword>
<dbReference type="InterPro" id="IPR056165">
    <property type="entry name" value="Beta-prop_ELP1_2nd"/>
</dbReference>
<evidence type="ECO:0000313" key="13">
    <source>
        <dbReference type="Proteomes" id="UP001445076"/>
    </source>
</evidence>
<dbReference type="PANTHER" id="PTHR12747:SF0">
    <property type="entry name" value="ELONGATOR COMPLEX PROTEIN 1"/>
    <property type="match status" value="1"/>
</dbReference>
<feature type="domain" description="ELP1 TPR" evidence="9">
    <location>
        <begin position="851"/>
        <end position="1013"/>
    </location>
</feature>
<evidence type="ECO:0000256" key="6">
    <source>
        <dbReference type="SAM" id="MobiDB-lite"/>
    </source>
</evidence>
<evidence type="ECO:0000259" key="11">
    <source>
        <dbReference type="Pfam" id="PF23936"/>
    </source>
</evidence>
<dbReference type="InterPro" id="IPR006849">
    <property type="entry name" value="Elp1"/>
</dbReference>
<dbReference type="Pfam" id="PF23878">
    <property type="entry name" value="TPR_ELP1"/>
    <property type="match status" value="1"/>
</dbReference>
<dbReference type="EMBL" id="JARKIK010000433">
    <property type="protein sequence ID" value="KAK8720418.1"/>
    <property type="molecule type" value="Genomic_DNA"/>
</dbReference>
<dbReference type="Proteomes" id="UP001445076">
    <property type="component" value="Unassembled WGS sequence"/>
</dbReference>
<dbReference type="Pfam" id="PF23797">
    <property type="entry name" value="Beta-prop_ELP1_2nd"/>
    <property type="match status" value="1"/>
</dbReference>